<dbReference type="EMBL" id="CP056067">
    <property type="protein sequence ID" value="UKJ89747.1"/>
    <property type="molecule type" value="Genomic_DNA"/>
</dbReference>
<dbReference type="GO" id="GO:0000724">
    <property type="term" value="P:double-strand break repair via homologous recombination"/>
    <property type="evidence" value="ECO:0007669"/>
    <property type="project" value="TreeGrafter"/>
</dbReference>
<dbReference type="GO" id="GO:0016787">
    <property type="term" value="F:hydrolase activity"/>
    <property type="evidence" value="ECO:0007669"/>
    <property type="project" value="UniProtKB-KW"/>
</dbReference>
<dbReference type="Pfam" id="PF09382">
    <property type="entry name" value="RQC"/>
    <property type="match status" value="1"/>
</dbReference>
<evidence type="ECO:0000256" key="2">
    <source>
        <dbReference type="ARBA" id="ARBA00022741"/>
    </source>
</evidence>
<dbReference type="InterPro" id="IPR001650">
    <property type="entry name" value="Helicase_C-like"/>
</dbReference>
<keyword evidence="3 11" id="KW-0378">Hydrolase</keyword>
<comment type="similarity">
    <text evidence="1">Belongs to the helicase family. RecQ subfamily.</text>
</comment>
<evidence type="ECO:0000256" key="7">
    <source>
        <dbReference type="ARBA" id="ARBA00034808"/>
    </source>
</evidence>
<dbReference type="GO" id="GO:0005737">
    <property type="term" value="C:cytoplasm"/>
    <property type="evidence" value="ECO:0007669"/>
    <property type="project" value="TreeGrafter"/>
</dbReference>
<dbReference type="InterPro" id="IPR027417">
    <property type="entry name" value="P-loop_NTPase"/>
</dbReference>
<dbReference type="PROSITE" id="PS51192">
    <property type="entry name" value="HELICASE_ATP_BIND_1"/>
    <property type="match status" value="1"/>
</dbReference>
<feature type="compositionally biased region" description="Basic and acidic residues" evidence="8">
    <location>
        <begin position="203"/>
        <end position="217"/>
    </location>
</feature>
<dbReference type="GO" id="GO:0006260">
    <property type="term" value="P:DNA replication"/>
    <property type="evidence" value="ECO:0007669"/>
    <property type="project" value="InterPro"/>
</dbReference>
<evidence type="ECO:0000256" key="3">
    <source>
        <dbReference type="ARBA" id="ARBA00022801"/>
    </source>
</evidence>
<evidence type="ECO:0000256" key="1">
    <source>
        <dbReference type="ARBA" id="ARBA00005446"/>
    </source>
</evidence>
<feature type="region of interest" description="Disordered" evidence="8">
    <location>
        <begin position="806"/>
        <end position="899"/>
    </location>
</feature>
<accession>A0A976QSR8</accession>
<dbReference type="Proteomes" id="UP000244803">
    <property type="component" value="Chromosome 4"/>
</dbReference>
<evidence type="ECO:0000256" key="5">
    <source>
        <dbReference type="ARBA" id="ARBA00022840"/>
    </source>
</evidence>
<feature type="compositionally biased region" description="Low complexity" evidence="8">
    <location>
        <begin position="806"/>
        <end position="825"/>
    </location>
</feature>
<dbReference type="GO" id="GO:0009378">
    <property type="term" value="F:four-way junction helicase activity"/>
    <property type="evidence" value="ECO:0007669"/>
    <property type="project" value="TreeGrafter"/>
</dbReference>
<dbReference type="GO" id="GO:0043138">
    <property type="term" value="F:3'-5' DNA helicase activity"/>
    <property type="evidence" value="ECO:0007669"/>
    <property type="project" value="UniProtKB-EC"/>
</dbReference>
<organism evidence="11 12">
    <name type="scientific">Theileria orientalis</name>
    <dbReference type="NCBI Taxonomy" id="68886"/>
    <lineage>
        <taxon>Eukaryota</taxon>
        <taxon>Sar</taxon>
        <taxon>Alveolata</taxon>
        <taxon>Apicomplexa</taxon>
        <taxon>Aconoidasida</taxon>
        <taxon>Piroplasmida</taxon>
        <taxon>Theileriidae</taxon>
        <taxon>Theileria</taxon>
    </lineage>
</organism>
<proteinExistence type="inferred from homology"/>
<dbReference type="SMART" id="SM00490">
    <property type="entry name" value="HELICc"/>
    <property type="match status" value="1"/>
</dbReference>
<keyword evidence="2" id="KW-0547">Nucleotide-binding</keyword>
<dbReference type="FunFam" id="3.40.50.300:FF:001389">
    <property type="entry name" value="ATP-dependent DNA helicase RecQ"/>
    <property type="match status" value="1"/>
</dbReference>
<evidence type="ECO:0000256" key="4">
    <source>
        <dbReference type="ARBA" id="ARBA00022806"/>
    </source>
</evidence>
<dbReference type="InterPro" id="IPR036388">
    <property type="entry name" value="WH-like_DNA-bd_sf"/>
</dbReference>
<dbReference type="InterPro" id="IPR036390">
    <property type="entry name" value="WH_DNA-bd_sf"/>
</dbReference>
<dbReference type="Pfam" id="PF00270">
    <property type="entry name" value="DEAD"/>
    <property type="match status" value="1"/>
</dbReference>
<feature type="region of interest" description="Disordered" evidence="8">
    <location>
        <begin position="203"/>
        <end position="227"/>
    </location>
</feature>
<feature type="domain" description="Helicase ATP-binding" evidence="9">
    <location>
        <begin position="298"/>
        <end position="476"/>
    </location>
</feature>
<comment type="catalytic activity">
    <reaction evidence="6">
        <text>Couples ATP hydrolysis with the unwinding of duplex DNA by translocating in the 3'-5' direction.</text>
        <dbReference type="EC" id="5.6.2.4"/>
    </reaction>
</comment>
<dbReference type="InterPro" id="IPR014001">
    <property type="entry name" value="Helicase_ATP-bd"/>
</dbReference>
<dbReference type="SMART" id="SM00956">
    <property type="entry name" value="RQC"/>
    <property type="match status" value="1"/>
</dbReference>
<dbReference type="CDD" id="cd17920">
    <property type="entry name" value="DEXHc_RecQ"/>
    <property type="match status" value="1"/>
</dbReference>
<dbReference type="NCBIfam" id="TIGR00614">
    <property type="entry name" value="recQ_fam"/>
    <property type="match status" value="1"/>
</dbReference>
<dbReference type="SUPFAM" id="SSF46785">
    <property type="entry name" value="Winged helix' DNA-binding domain"/>
    <property type="match status" value="1"/>
</dbReference>
<dbReference type="PROSITE" id="PS51194">
    <property type="entry name" value="HELICASE_CTER"/>
    <property type="match status" value="1"/>
</dbReference>
<dbReference type="PANTHER" id="PTHR13710">
    <property type="entry name" value="DNA HELICASE RECQ FAMILY MEMBER"/>
    <property type="match status" value="1"/>
</dbReference>
<reference evidence="11" key="1">
    <citation type="submission" date="2022-07" db="EMBL/GenBank/DDBJ databases">
        <title>Evaluation of T. orientalis genome assembly methods using nanopore sequencing and analysis of variation between genomes.</title>
        <authorList>
            <person name="Yam J."/>
            <person name="Micallef M.L."/>
            <person name="Liu M."/>
            <person name="Djordjevic S.P."/>
            <person name="Bogema D.R."/>
            <person name="Jenkins C."/>
        </authorList>
    </citation>
    <scope>NUCLEOTIDE SEQUENCE</scope>
    <source>
        <strain evidence="11">Fish Creek</strain>
    </source>
</reference>
<dbReference type="SMART" id="SM00487">
    <property type="entry name" value="DEXDc"/>
    <property type="match status" value="1"/>
</dbReference>
<dbReference type="InterPro" id="IPR018982">
    <property type="entry name" value="RQC_domain"/>
</dbReference>
<dbReference type="InterPro" id="IPR011545">
    <property type="entry name" value="DEAD/DEAH_box_helicase_dom"/>
</dbReference>
<protein>
    <recommendedName>
        <fullName evidence="7">DNA 3'-5' helicase</fullName>
        <ecNumber evidence="7">5.6.2.4</ecNumber>
    </recommendedName>
</protein>
<dbReference type="GO" id="GO:0005524">
    <property type="term" value="F:ATP binding"/>
    <property type="evidence" value="ECO:0007669"/>
    <property type="project" value="UniProtKB-KW"/>
</dbReference>
<keyword evidence="5" id="KW-0067">ATP-binding</keyword>
<dbReference type="EC" id="5.6.2.4" evidence="7"/>
<evidence type="ECO:0000256" key="6">
    <source>
        <dbReference type="ARBA" id="ARBA00034617"/>
    </source>
</evidence>
<evidence type="ECO:0000256" key="8">
    <source>
        <dbReference type="SAM" id="MobiDB-lite"/>
    </source>
</evidence>
<dbReference type="GO" id="GO:0003676">
    <property type="term" value="F:nucleic acid binding"/>
    <property type="evidence" value="ECO:0007669"/>
    <property type="project" value="InterPro"/>
</dbReference>
<evidence type="ECO:0000259" key="10">
    <source>
        <dbReference type="PROSITE" id="PS51194"/>
    </source>
</evidence>
<dbReference type="Pfam" id="PF16124">
    <property type="entry name" value="RecQ_Zn_bind"/>
    <property type="match status" value="1"/>
</dbReference>
<dbReference type="AlphaFoldDB" id="A0A976QSR8"/>
<dbReference type="SUPFAM" id="SSF52540">
    <property type="entry name" value="P-loop containing nucleoside triphosphate hydrolases"/>
    <property type="match status" value="1"/>
</dbReference>
<dbReference type="Pfam" id="PF00271">
    <property type="entry name" value="Helicase_C"/>
    <property type="match status" value="1"/>
</dbReference>
<dbReference type="InterPro" id="IPR032284">
    <property type="entry name" value="RecQ_Zn-bd"/>
</dbReference>
<dbReference type="GO" id="GO:0005694">
    <property type="term" value="C:chromosome"/>
    <property type="evidence" value="ECO:0007669"/>
    <property type="project" value="TreeGrafter"/>
</dbReference>
<evidence type="ECO:0000313" key="12">
    <source>
        <dbReference type="Proteomes" id="UP000244803"/>
    </source>
</evidence>
<dbReference type="OrthoDB" id="10261556at2759"/>
<keyword evidence="4 11" id="KW-0347">Helicase</keyword>
<gene>
    <name evidence="11" type="ORF">MACJ_003001</name>
</gene>
<dbReference type="PANTHER" id="PTHR13710:SF155">
    <property type="entry name" value="ATP-DEPENDENT DNA HELICASE Q-LIKE 3"/>
    <property type="match status" value="1"/>
</dbReference>
<evidence type="ECO:0000313" key="11">
    <source>
        <dbReference type="EMBL" id="UKJ89747.1"/>
    </source>
</evidence>
<dbReference type="InterPro" id="IPR004589">
    <property type="entry name" value="DNA_helicase_ATP-dep_RecQ"/>
</dbReference>
<dbReference type="Gene3D" id="3.40.50.300">
    <property type="entry name" value="P-loop containing nucleotide triphosphate hydrolases"/>
    <property type="match status" value="2"/>
</dbReference>
<evidence type="ECO:0000259" key="9">
    <source>
        <dbReference type="PROSITE" id="PS51192"/>
    </source>
</evidence>
<sequence>MDNKQFLSESTSFFALKKTIHLINLISKYLSKKSSWSDVLKSQADVQQVIDYAVKSNFPDETLDPYKLNLPENPDSAQSHDISLDNTHSVLPLVNTHGFSNECYKFGSTELCDTYGHNDHTGNDQLDFGTNLFSNNQQDYGSNFVNKDHTGYGSNLVDKGRLDISDISLGPNKPSLSSSLISTDYCSTEIGFANDASVKETTDRDMPNLFESDREGGDYESSSIPKVSDNLSSAREKYMNLINTNAIPTLDSSIPAQMFNPSFAYLFNQDFPFSQKVNEINRNVFGFQSFRGVQLAAINSVLLGMDCFVLMATGLGKSHCYQLPSLLLNGTVVVFSPLLSLVDDQMHSLKAHGIEAQTLNSKTSMPEYRAISKSLTDKHRKYLNGSILFITPEKFDKSKSVLSLLKTMYEMDRLKLFVIDEAHCVSQWGHSFRKDYRKLGNLKNNFPTVPILAVTATATPDVIVDITGVLKMRKCVTLITTINRPNLWLEVREKKKNYMEEVVQILTSTTGCGIVYCLTTSDCEKAAQKIASHGISVTVYHAKMELEDRTRSQNLWKSGNVRIIVATVAFGMGIDKPDVRLILHTSAPASILSYYQEIGRAGRDGKFSTTILWYSPRDFERHKNISELKNASSYNYSSEMRDFCSNRTTCRRRLILNAFGEDTNITSCLGCDNCCMNLSCKLVDVTDEATQILKFVRECMAHRSKGILTANILSDALRGSKKSLMTKYSLDENQYHGALRSLSQKRILEILVKMVKLKILTECRRRSMSFGRTVLIEGSNASKLLSGLMKVTITCYEDTNQLKNYSSTTCSESTESETSSISKSNSKSKTKTKSTSNSYTNSTYTSASTSRSYSKSSSKSKSTPRSNIITISELCTDEATRSKRKRSENGSQKNAKKKTKDDLLLIDDDYNDNNHNNITVTSRLKPEFKKNSKNDSMYKVMTDSLYGVNQDSADLNNGHYIGESVYQLNRTFDKNNYGNDLRSIDDLDKFAYKGYYIDRINEVSGITVKSDELRELTESLGVLAYSTCASNDEITDSCKEEINYSLFTQDLEGHSQRELTRSDIMALGKNNIRRKIPGSLFESSQP</sequence>
<feature type="compositionally biased region" description="Low complexity" evidence="8">
    <location>
        <begin position="833"/>
        <end position="863"/>
    </location>
</feature>
<name>A0A976QSR8_THEOR</name>
<feature type="domain" description="Helicase C-terminal" evidence="10">
    <location>
        <begin position="501"/>
        <end position="644"/>
    </location>
</feature>
<dbReference type="Gene3D" id="1.10.10.10">
    <property type="entry name" value="Winged helix-like DNA-binding domain superfamily/Winged helix DNA-binding domain"/>
    <property type="match status" value="1"/>
</dbReference>